<dbReference type="EMBL" id="AZFV01000002">
    <property type="protein sequence ID" value="KRM18442.1"/>
    <property type="molecule type" value="Genomic_DNA"/>
</dbReference>
<organism evidence="2 3">
    <name type="scientific">Companilactobacillus nantensis DSM 16982</name>
    <dbReference type="NCBI Taxonomy" id="1423774"/>
    <lineage>
        <taxon>Bacteria</taxon>
        <taxon>Bacillati</taxon>
        <taxon>Bacillota</taxon>
        <taxon>Bacilli</taxon>
        <taxon>Lactobacillales</taxon>
        <taxon>Lactobacillaceae</taxon>
        <taxon>Companilactobacillus</taxon>
    </lineage>
</organism>
<dbReference type="PATRIC" id="fig|1423774.3.peg.1031"/>
<dbReference type="Proteomes" id="UP000051302">
    <property type="component" value="Unassembled WGS sequence"/>
</dbReference>
<evidence type="ECO:0000313" key="2">
    <source>
        <dbReference type="EMBL" id="KRM18442.1"/>
    </source>
</evidence>
<protein>
    <recommendedName>
        <fullName evidence="4">Single-stranded DNA-binding protein</fullName>
    </recommendedName>
</protein>
<feature type="compositionally biased region" description="Polar residues" evidence="1">
    <location>
        <begin position="168"/>
        <end position="184"/>
    </location>
</feature>
<feature type="region of interest" description="Disordered" evidence="1">
    <location>
        <begin position="134"/>
        <end position="184"/>
    </location>
</feature>
<name>A0A0R1WKD3_9LACO</name>
<feature type="compositionally biased region" description="Low complexity" evidence="1">
    <location>
        <begin position="145"/>
        <end position="167"/>
    </location>
</feature>
<evidence type="ECO:0000256" key="1">
    <source>
        <dbReference type="SAM" id="MobiDB-lite"/>
    </source>
</evidence>
<evidence type="ECO:0008006" key="4">
    <source>
        <dbReference type="Google" id="ProtNLM"/>
    </source>
</evidence>
<gene>
    <name evidence="2" type="ORF">FD31_GL000989</name>
</gene>
<keyword evidence="3" id="KW-1185">Reference proteome</keyword>
<dbReference type="AlphaFoldDB" id="A0A0R1WKD3"/>
<sequence length="263" mass="29767">MTANQHEQLNLVQKIAQVQAGLPPEIKKEGYNAKQGFHYVTEAQVKKLVRNPLAVLGVIIVPKYEVTNEWTETTKKGGQMHYASVQGTFELRDGNESIIGSMLGTGMDMSDKAIYKAETGAQKNYLMQLFMISTGDDPERDDTPNGQSKNQYSNNNNYRNTGYRSSNQRQPSNRNQYNGNNQRKQAETQINNKMFDQVRDKIREAAGIYRLTSDDISVTLKNKFHYTDLNQITNVLAAQILTYLSKAIRDERKKQSVSASNNS</sequence>
<dbReference type="RefSeq" id="WP_057890966.1">
    <property type="nucleotide sequence ID" value="NZ_AZFV01000002.1"/>
</dbReference>
<accession>A0A0R1WKD3</accession>
<reference evidence="2 3" key="1">
    <citation type="journal article" date="2015" name="Genome Announc.">
        <title>Expanding the biotechnology potential of lactobacilli through comparative genomics of 213 strains and associated genera.</title>
        <authorList>
            <person name="Sun Z."/>
            <person name="Harris H.M."/>
            <person name="McCann A."/>
            <person name="Guo C."/>
            <person name="Argimon S."/>
            <person name="Zhang W."/>
            <person name="Yang X."/>
            <person name="Jeffery I.B."/>
            <person name="Cooney J.C."/>
            <person name="Kagawa T.F."/>
            <person name="Liu W."/>
            <person name="Song Y."/>
            <person name="Salvetti E."/>
            <person name="Wrobel A."/>
            <person name="Rasinkangas P."/>
            <person name="Parkhill J."/>
            <person name="Rea M.C."/>
            <person name="O'Sullivan O."/>
            <person name="Ritari J."/>
            <person name="Douillard F.P."/>
            <person name="Paul Ross R."/>
            <person name="Yang R."/>
            <person name="Briner A.E."/>
            <person name="Felis G.E."/>
            <person name="de Vos W.M."/>
            <person name="Barrangou R."/>
            <person name="Klaenhammer T.R."/>
            <person name="Caufield P.W."/>
            <person name="Cui Y."/>
            <person name="Zhang H."/>
            <person name="O'Toole P.W."/>
        </authorList>
    </citation>
    <scope>NUCLEOTIDE SEQUENCE [LARGE SCALE GENOMIC DNA]</scope>
    <source>
        <strain evidence="2 3">DSM 16982</strain>
    </source>
</reference>
<dbReference type="STRING" id="1423774.FD31_GL000989"/>
<proteinExistence type="predicted"/>
<comment type="caution">
    <text evidence="2">The sequence shown here is derived from an EMBL/GenBank/DDBJ whole genome shotgun (WGS) entry which is preliminary data.</text>
</comment>
<evidence type="ECO:0000313" key="3">
    <source>
        <dbReference type="Proteomes" id="UP000051302"/>
    </source>
</evidence>